<keyword evidence="5" id="KW-0055">Arginine biosynthesis</keyword>
<comment type="pathway">
    <text evidence="5">Amino-acid biosynthesis; L-arginine biosynthesis; N(2)-acetyl-L-ornithine from L-glutamate: step 4/4.</text>
</comment>
<dbReference type="PIRSF" id="PIRSF000521">
    <property type="entry name" value="Transaminase_4ab_Lys_Orn"/>
    <property type="match status" value="1"/>
</dbReference>
<dbReference type="InterPro" id="IPR049704">
    <property type="entry name" value="Aminotrans_3_PPA_site"/>
</dbReference>
<dbReference type="CDD" id="cd00610">
    <property type="entry name" value="OAT_like"/>
    <property type="match status" value="1"/>
</dbReference>
<evidence type="ECO:0000313" key="6">
    <source>
        <dbReference type="EMBL" id="MBJ7608885.1"/>
    </source>
</evidence>
<comment type="subunit">
    <text evidence="5">Homodimer.</text>
</comment>
<feature type="binding site" evidence="5">
    <location>
        <position position="282"/>
    </location>
    <ligand>
        <name>N(2)-acetyl-L-ornithine</name>
        <dbReference type="ChEBI" id="CHEBI:57805"/>
    </ligand>
</feature>
<dbReference type="AlphaFoldDB" id="A0A934NFP7"/>
<dbReference type="PROSITE" id="PS00600">
    <property type="entry name" value="AA_TRANSFER_CLASS_3"/>
    <property type="match status" value="1"/>
</dbReference>
<dbReference type="InterPro" id="IPR004636">
    <property type="entry name" value="AcOrn/SuccOrn_fam"/>
</dbReference>
<evidence type="ECO:0000256" key="4">
    <source>
        <dbReference type="ARBA" id="ARBA00022898"/>
    </source>
</evidence>
<keyword evidence="3 5" id="KW-0808">Transferase</keyword>
<feature type="binding site" evidence="5">
    <location>
        <begin position="110"/>
        <end position="111"/>
    </location>
    <ligand>
        <name>pyridoxal 5'-phosphate</name>
        <dbReference type="ChEBI" id="CHEBI:597326"/>
    </ligand>
</feature>
<dbReference type="PANTHER" id="PTHR11986">
    <property type="entry name" value="AMINOTRANSFERASE CLASS III"/>
    <property type="match status" value="1"/>
</dbReference>
<dbReference type="NCBIfam" id="NF002325">
    <property type="entry name" value="PRK01278.1"/>
    <property type="match status" value="1"/>
</dbReference>
<dbReference type="SUPFAM" id="SSF53383">
    <property type="entry name" value="PLP-dependent transferases"/>
    <property type="match status" value="1"/>
</dbReference>
<dbReference type="NCBIfam" id="NF002874">
    <property type="entry name" value="PRK03244.1"/>
    <property type="match status" value="1"/>
</dbReference>
<feature type="binding site" evidence="5">
    <location>
        <position position="142"/>
    </location>
    <ligand>
        <name>pyridoxal 5'-phosphate</name>
        <dbReference type="ChEBI" id="CHEBI:597326"/>
    </ligand>
</feature>
<dbReference type="FunFam" id="3.40.640.10:FF:000004">
    <property type="entry name" value="Acetylornithine aminotransferase"/>
    <property type="match status" value="1"/>
</dbReference>
<comment type="cofactor">
    <cofactor evidence="5">
        <name>pyridoxal 5'-phosphate</name>
        <dbReference type="ChEBI" id="CHEBI:597326"/>
    </cofactor>
    <text evidence="5">Binds 1 pyridoxal phosphate per subunit.</text>
</comment>
<protein>
    <recommendedName>
        <fullName evidence="5">Acetylornithine aminotransferase</fullName>
        <shortName evidence="5">ACOAT</shortName>
        <ecNumber evidence="5">2.6.1.11</ecNumber>
    </recommendedName>
</protein>
<sequence>MTDSPASLEVLRDRAGAALMHTYARQPLAIESGHGVWVRDDRGRELIDLVGGLAVNVLGHAHPAVTAALTAQAGRLIHSSNLYFTAPQVELAERLIASAFPGRVFLCNSGAEANEGAIKLARKWGRRHRSGATGVVALEGGFHGRTMGALAATAQPRYREPFEPLLAGFEHVAADIEAIDAAVTDDVAAVLLEPIQGETGVIPVADSLLREVRALCDRRGLLMIVDEVQTGMGRTGRWWAHQHAGIVPDVMTVAKGLGGGVPIGAVIAAPRADVLEPGDHGSTFGGGPLASAVACAVMRTIDEDGLVERAGRIGEYLRESLLSLGAEGVPVASIRGRGLMLGVVLDEPIAARTARAALDCRVMINAIGDSVLRLLPALIITEAEIDEGMRRLVEAVAIARTEGGA</sequence>
<gene>
    <name evidence="5" type="primary">argD</name>
    <name evidence="6" type="ORF">JF887_05580</name>
</gene>
<dbReference type="InterPro" id="IPR050103">
    <property type="entry name" value="Class-III_PLP-dep_AT"/>
</dbReference>
<dbReference type="InterPro" id="IPR015421">
    <property type="entry name" value="PyrdxlP-dep_Trfase_major"/>
</dbReference>
<feature type="binding site" evidence="5">
    <location>
        <position position="145"/>
    </location>
    <ligand>
        <name>N(2)-acetyl-L-ornithine</name>
        <dbReference type="ChEBI" id="CHEBI:57805"/>
    </ligand>
</feature>
<comment type="subcellular location">
    <subcellularLocation>
        <location evidence="5">Cytoplasm</location>
    </subcellularLocation>
</comment>
<dbReference type="GO" id="GO:0030170">
    <property type="term" value="F:pyridoxal phosphate binding"/>
    <property type="evidence" value="ECO:0007669"/>
    <property type="project" value="InterPro"/>
</dbReference>
<comment type="catalytic activity">
    <reaction evidence="5">
        <text>N(2)-acetyl-L-ornithine + 2-oxoglutarate = N-acetyl-L-glutamate 5-semialdehyde + L-glutamate</text>
        <dbReference type="Rhea" id="RHEA:18049"/>
        <dbReference type="ChEBI" id="CHEBI:16810"/>
        <dbReference type="ChEBI" id="CHEBI:29123"/>
        <dbReference type="ChEBI" id="CHEBI:29985"/>
        <dbReference type="ChEBI" id="CHEBI:57805"/>
        <dbReference type="EC" id="2.6.1.11"/>
    </reaction>
</comment>
<dbReference type="InterPro" id="IPR015424">
    <property type="entry name" value="PyrdxlP-dep_Trfase"/>
</dbReference>
<organism evidence="6 7">
    <name type="scientific">Candidatus Amunia macphersoniae</name>
    <dbReference type="NCBI Taxonomy" id="3127014"/>
    <lineage>
        <taxon>Bacteria</taxon>
        <taxon>Bacillati</taxon>
        <taxon>Candidatus Dormiibacterota</taxon>
        <taxon>Candidatus Dormibacteria</taxon>
        <taxon>Candidatus Aeolococcales</taxon>
        <taxon>Candidatus Aeolococcaceae</taxon>
        <taxon>Candidatus Amunia</taxon>
    </lineage>
</organism>
<evidence type="ECO:0000313" key="7">
    <source>
        <dbReference type="Proteomes" id="UP000614410"/>
    </source>
</evidence>
<keyword evidence="5" id="KW-0963">Cytoplasm</keyword>
<dbReference type="Gene3D" id="3.90.1150.10">
    <property type="entry name" value="Aspartate Aminotransferase, domain 1"/>
    <property type="match status" value="1"/>
</dbReference>
<dbReference type="GO" id="GO:0005737">
    <property type="term" value="C:cytoplasm"/>
    <property type="evidence" value="ECO:0007669"/>
    <property type="project" value="UniProtKB-SubCell"/>
</dbReference>
<dbReference type="GO" id="GO:0006526">
    <property type="term" value="P:L-arginine biosynthetic process"/>
    <property type="evidence" value="ECO:0007669"/>
    <property type="project" value="UniProtKB-UniRule"/>
</dbReference>
<keyword evidence="1 5" id="KW-0032">Aminotransferase</keyword>
<dbReference type="Proteomes" id="UP000614410">
    <property type="component" value="Unassembled WGS sequence"/>
</dbReference>
<feature type="modified residue" description="N6-(pyridoxal phosphate)lysine" evidence="5">
    <location>
        <position position="255"/>
    </location>
</feature>
<name>A0A934NFP7_9BACT</name>
<feature type="binding site" evidence="5">
    <location>
        <begin position="226"/>
        <end position="229"/>
    </location>
    <ligand>
        <name>pyridoxal 5'-phosphate</name>
        <dbReference type="ChEBI" id="CHEBI:597326"/>
    </ligand>
</feature>
<evidence type="ECO:0000256" key="3">
    <source>
        <dbReference type="ARBA" id="ARBA00022679"/>
    </source>
</evidence>
<keyword evidence="4 5" id="KW-0663">Pyridoxal phosphate</keyword>
<feature type="binding site" evidence="5">
    <location>
        <position position="283"/>
    </location>
    <ligand>
        <name>pyridoxal 5'-phosphate</name>
        <dbReference type="ChEBI" id="CHEBI:597326"/>
    </ligand>
</feature>
<dbReference type="EMBL" id="JAEKNN010000026">
    <property type="protein sequence ID" value="MBJ7608885.1"/>
    <property type="molecule type" value="Genomic_DNA"/>
</dbReference>
<dbReference type="Pfam" id="PF00202">
    <property type="entry name" value="Aminotran_3"/>
    <property type="match status" value="1"/>
</dbReference>
<dbReference type="EC" id="2.6.1.11" evidence="5"/>
<reference evidence="6 7" key="1">
    <citation type="submission" date="2020-10" db="EMBL/GenBank/DDBJ databases">
        <title>Ca. Dormibacterota MAGs.</title>
        <authorList>
            <person name="Montgomery K."/>
        </authorList>
    </citation>
    <scope>NUCLEOTIDE SEQUENCE [LARGE SCALE GENOMIC DNA]</scope>
    <source>
        <strain evidence="6">Mitchell_Peninsula_5</strain>
    </source>
</reference>
<evidence type="ECO:0000256" key="5">
    <source>
        <dbReference type="HAMAP-Rule" id="MF_01107"/>
    </source>
</evidence>
<dbReference type="InterPro" id="IPR015422">
    <property type="entry name" value="PyrdxlP-dep_Trfase_small"/>
</dbReference>
<accession>A0A934NFP7</accession>
<proteinExistence type="inferred from homology"/>
<comment type="caution">
    <text evidence="6">The sequence shown here is derived from an EMBL/GenBank/DDBJ whole genome shotgun (WGS) entry which is preliminary data.</text>
</comment>
<evidence type="ECO:0000256" key="1">
    <source>
        <dbReference type="ARBA" id="ARBA00022576"/>
    </source>
</evidence>
<dbReference type="Gene3D" id="3.40.640.10">
    <property type="entry name" value="Type I PLP-dependent aspartate aminotransferase-like (Major domain)"/>
    <property type="match status" value="1"/>
</dbReference>
<dbReference type="GO" id="GO:0042802">
    <property type="term" value="F:identical protein binding"/>
    <property type="evidence" value="ECO:0007669"/>
    <property type="project" value="TreeGrafter"/>
</dbReference>
<dbReference type="PANTHER" id="PTHR11986:SF79">
    <property type="entry name" value="ACETYLORNITHINE AMINOTRANSFERASE, MITOCHONDRIAL"/>
    <property type="match status" value="1"/>
</dbReference>
<dbReference type="HAMAP" id="MF_01107">
    <property type="entry name" value="ArgD_aminotrans_3"/>
    <property type="match status" value="1"/>
</dbReference>
<evidence type="ECO:0000256" key="2">
    <source>
        <dbReference type="ARBA" id="ARBA00022605"/>
    </source>
</evidence>
<keyword evidence="2 5" id="KW-0028">Amino-acid biosynthesis</keyword>
<dbReference type="GO" id="GO:0003992">
    <property type="term" value="F:N2-acetyl-L-ornithine:2-oxoglutarate 5-aminotransferase activity"/>
    <property type="evidence" value="ECO:0007669"/>
    <property type="project" value="UniProtKB-UniRule"/>
</dbReference>
<comment type="similarity">
    <text evidence="5">Belongs to the class-III pyridoxal-phosphate-dependent aminotransferase family. ArgD subfamily.</text>
</comment>
<dbReference type="NCBIfam" id="TIGR00707">
    <property type="entry name" value="argD"/>
    <property type="match status" value="1"/>
</dbReference>
<dbReference type="InterPro" id="IPR005814">
    <property type="entry name" value="Aminotrans_3"/>
</dbReference>
<comment type="miscellaneous">
    <text evidence="5">May also have succinyldiaminopimelate aminotransferase activity, thus carrying out the corresponding step in lysine biosynthesis.</text>
</comment>